<feature type="transmembrane region" description="Helical" evidence="1">
    <location>
        <begin position="7"/>
        <end position="25"/>
    </location>
</feature>
<evidence type="ECO:0000256" key="1">
    <source>
        <dbReference type="SAM" id="Phobius"/>
    </source>
</evidence>
<gene>
    <name evidence="2" type="ORF">OIT44_04825</name>
</gene>
<dbReference type="EMBL" id="JAOZFE010000004">
    <property type="protein sequence ID" value="MCW0953395.1"/>
    <property type="molecule type" value="Genomic_DNA"/>
</dbReference>
<evidence type="ECO:0000313" key="2">
    <source>
        <dbReference type="EMBL" id="MCW0953395.1"/>
    </source>
</evidence>
<protein>
    <submittedName>
        <fullName evidence="2">Uncharacterized protein</fullName>
    </submittedName>
</protein>
<feature type="transmembrane region" description="Helical" evidence="1">
    <location>
        <begin position="31"/>
        <end position="51"/>
    </location>
</feature>
<keyword evidence="3" id="KW-1185">Reference proteome</keyword>
<dbReference type="RefSeq" id="WP_213408911.1">
    <property type="nucleotide sequence ID" value="NZ_CP074441.1"/>
</dbReference>
<sequence>MQRWLPLIIAVTVSVIVTVISFIVLKDLSVGEILSILSSLFMLSAIVLYFIDKHQK</sequence>
<name>A0ABT3E4W1_9LACO</name>
<organism evidence="2 3">
    <name type="scientific">Weissella ceti</name>
    <dbReference type="NCBI Taxonomy" id="759620"/>
    <lineage>
        <taxon>Bacteria</taxon>
        <taxon>Bacillati</taxon>
        <taxon>Bacillota</taxon>
        <taxon>Bacilli</taxon>
        <taxon>Lactobacillales</taxon>
        <taxon>Lactobacillaceae</taxon>
        <taxon>Weissella</taxon>
    </lineage>
</organism>
<proteinExistence type="predicted"/>
<evidence type="ECO:0000313" key="3">
    <source>
        <dbReference type="Proteomes" id="UP001526225"/>
    </source>
</evidence>
<keyword evidence="1" id="KW-1133">Transmembrane helix</keyword>
<accession>A0ABT3E4W1</accession>
<keyword evidence="1" id="KW-0472">Membrane</keyword>
<reference evidence="2 3" key="1">
    <citation type="submission" date="2022-10" db="EMBL/GenBank/DDBJ databases">
        <title>Weissella fermenti sp. nov., isolated from fermented cabbage.</title>
        <authorList>
            <person name="Lee J.K."/>
            <person name="Baek J.H."/>
            <person name="Choi D.G."/>
            <person name="Kim J.M."/>
            <person name="Jeon C.O."/>
        </authorList>
    </citation>
    <scope>NUCLEOTIDE SEQUENCE [LARGE SCALE GENOMIC DNA]</scope>
    <source>
        <strain evidence="2 3">KACC 18534</strain>
    </source>
</reference>
<dbReference type="Proteomes" id="UP001526225">
    <property type="component" value="Unassembled WGS sequence"/>
</dbReference>
<keyword evidence="1" id="KW-0812">Transmembrane</keyword>
<comment type="caution">
    <text evidence="2">The sequence shown here is derived from an EMBL/GenBank/DDBJ whole genome shotgun (WGS) entry which is preliminary data.</text>
</comment>